<evidence type="ECO:0000256" key="1">
    <source>
        <dbReference type="SAM" id="MobiDB-lite"/>
    </source>
</evidence>
<dbReference type="STRING" id="698757.Pogu_1948"/>
<name>H6QCK7_PYROT</name>
<dbReference type="PANTHER" id="PTHR35797:SF1">
    <property type="entry name" value="PROTEASE"/>
    <property type="match status" value="1"/>
</dbReference>
<dbReference type="AlphaFoldDB" id="H6QCK7"/>
<keyword evidence="2" id="KW-1133">Transmembrane helix</keyword>
<gene>
    <name evidence="3" type="ordered locus">Pogu_1948</name>
</gene>
<feature type="transmembrane region" description="Helical" evidence="2">
    <location>
        <begin position="65"/>
        <end position="84"/>
    </location>
</feature>
<dbReference type="EMBL" id="CP003316">
    <property type="protein sequence ID" value="AFA39975.1"/>
    <property type="molecule type" value="Genomic_DNA"/>
</dbReference>
<keyword evidence="2" id="KW-0812">Transmembrane</keyword>
<evidence type="ECO:0000256" key="2">
    <source>
        <dbReference type="SAM" id="Phobius"/>
    </source>
</evidence>
<sequence>MILFLLSAFRLGWLLQFLAVCSPFWLAATMWTPALGALLELKREGKLRPRPLGEEWPGLKTLYKATLPAAFWLALTILLAYFVVGPTASRSQKGKLPPCPSCRPAQGPGEAAIRLQRESPYFAIPNRRAPRQ</sequence>
<dbReference type="InterPro" id="IPR042150">
    <property type="entry name" value="MmRce1-like"/>
</dbReference>
<evidence type="ECO:0000313" key="4">
    <source>
        <dbReference type="Proteomes" id="UP000009062"/>
    </source>
</evidence>
<dbReference type="HOGENOM" id="CLU_1912424_0_0_2"/>
<proteinExistence type="predicted"/>
<feature type="region of interest" description="Disordered" evidence="1">
    <location>
        <begin position="88"/>
        <end position="108"/>
    </location>
</feature>
<evidence type="ECO:0000313" key="3">
    <source>
        <dbReference type="EMBL" id="AFA39975.1"/>
    </source>
</evidence>
<dbReference type="PANTHER" id="PTHR35797">
    <property type="entry name" value="PROTEASE-RELATED"/>
    <property type="match status" value="1"/>
</dbReference>
<organism evidence="3 4">
    <name type="scientific">Pyrobaculum oguniense (strain DSM 13380 / JCM 10595 / TE7)</name>
    <dbReference type="NCBI Taxonomy" id="698757"/>
    <lineage>
        <taxon>Archaea</taxon>
        <taxon>Thermoproteota</taxon>
        <taxon>Thermoprotei</taxon>
        <taxon>Thermoproteales</taxon>
        <taxon>Thermoproteaceae</taxon>
        <taxon>Pyrobaculum</taxon>
    </lineage>
</organism>
<keyword evidence="2" id="KW-0472">Membrane</keyword>
<dbReference type="KEGG" id="pog:Pogu_1948"/>
<protein>
    <submittedName>
        <fullName evidence="3">Uncharacterized protein</fullName>
    </submittedName>
</protein>
<dbReference type="Proteomes" id="UP000009062">
    <property type="component" value="Chromosome"/>
</dbReference>
<reference evidence="3 4" key="1">
    <citation type="journal article" date="2012" name="Stand. Genomic Sci.">
        <title>Complete genome sequence of Pyrobaculum oguniense.</title>
        <authorList>
            <person name="Bernick D.L."/>
            <person name="Karplus K."/>
            <person name="Lui L.M."/>
            <person name="Coker J.K."/>
            <person name="Murphy J.N."/>
            <person name="Chan P.P."/>
            <person name="Cozen A.E."/>
            <person name="Lowe T.M."/>
        </authorList>
    </citation>
    <scope>NUCLEOTIDE SEQUENCE [LARGE SCALE GENOMIC DNA]</scope>
    <source>
        <strain evidence="3 4">TE7</strain>
    </source>
</reference>
<keyword evidence="4" id="KW-1185">Reference proteome</keyword>
<accession>H6QCK7</accession>